<protein>
    <recommendedName>
        <fullName evidence="4">DUF4878 domain-containing protein</fullName>
    </recommendedName>
</protein>
<sequence>MNKRLVGLSALAVAVLAGGLTFSNISSAEEDPQKEAERVVQNFVALLANEEYEKAAALVDDPRFATEEEQIQAYRENENSEEKIEGFKIVSVDVKNDKKAEVDVEFTTRAVGTQHVTLPIEKKGKQWKIVFKKVKEFKYSKSKKSDFQ</sequence>
<dbReference type="EMBL" id="RHHS01000086">
    <property type="protein sequence ID" value="RNB50180.1"/>
    <property type="molecule type" value="Genomic_DNA"/>
</dbReference>
<evidence type="ECO:0000313" key="3">
    <source>
        <dbReference type="Proteomes" id="UP000268829"/>
    </source>
</evidence>
<keyword evidence="3" id="KW-1185">Reference proteome</keyword>
<dbReference type="RefSeq" id="WP_122906968.1">
    <property type="nucleotide sequence ID" value="NZ_RHHS01000086.1"/>
</dbReference>
<evidence type="ECO:0008006" key="4">
    <source>
        <dbReference type="Google" id="ProtNLM"/>
    </source>
</evidence>
<name>A0A3M8AGD3_9BACL</name>
<accession>A0A3M8AGD3</accession>
<feature type="signal peptide" evidence="1">
    <location>
        <begin position="1"/>
        <end position="28"/>
    </location>
</feature>
<organism evidence="2 3">
    <name type="scientific">Brevibacillus gelatini</name>
    <dbReference type="NCBI Taxonomy" id="1655277"/>
    <lineage>
        <taxon>Bacteria</taxon>
        <taxon>Bacillati</taxon>
        <taxon>Bacillota</taxon>
        <taxon>Bacilli</taxon>
        <taxon>Bacillales</taxon>
        <taxon>Paenibacillaceae</taxon>
        <taxon>Brevibacillus</taxon>
    </lineage>
</organism>
<evidence type="ECO:0000256" key="1">
    <source>
        <dbReference type="SAM" id="SignalP"/>
    </source>
</evidence>
<proteinExistence type="predicted"/>
<dbReference type="AlphaFoldDB" id="A0A3M8AGD3"/>
<comment type="caution">
    <text evidence="2">The sequence shown here is derived from an EMBL/GenBank/DDBJ whole genome shotgun (WGS) entry which is preliminary data.</text>
</comment>
<dbReference type="Gene3D" id="3.10.450.50">
    <property type="match status" value="1"/>
</dbReference>
<gene>
    <name evidence="2" type="ORF">EDM57_22915</name>
</gene>
<keyword evidence="1" id="KW-0732">Signal</keyword>
<reference evidence="2 3" key="1">
    <citation type="submission" date="2018-10" db="EMBL/GenBank/DDBJ databases">
        <title>Phylogenomics of Brevibacillus.</title>
        <authorList>
            <person name="Dunlap C."/>
        </authorList>
    </citation>
    <scope>NUCLEOTIDE SEQUENCE [LARGE SCALE GENOMIC DNA]</scope>
    <source>
        <strain evidence="2 3">DSM 100115</strain>
    </source>
</reference>
<feature type="chain" id="PRO_5018207805" description="DUF4878 domain-containing protein" evidence="1">
    <location>
        <begin position="29"/>
        <end position="148"/>
    </location>
</feature>
<dbReference type="Proteomes" id="UP000268829">
    <property type="component" value="Unassembled WGS sequence"/>
</dbReference>
<dbReference type="OrthoDB" id="2598069at2"/>
<evidence type="ECO:0000313" key="2">
    <source>
        <dbReference type="EMBL" id="RNB50180.1"/>
    </source>
</evidence>